<evidence type="ECO:0000259" key="3">
    <source>
        <dbReference type="PROSITE" id="PS51272"/>
    </source>
</evidence>
<proteinExistence type="predicted"/>
<keyword evidence="1" id="KW-0677">Repeat</keyword>
<dbReference type="AlphaFoldDB" id="A0A8J6J660"/>
<evidence type="ECO:0000256" key="1">
    <source>
        <dbReference type="ARBA" id="ARBA00022737"/>
    </source>
</evidence>
<organism evidence="4 5">
    <name type="scientific">Lawsonibacter faecis</name>
    <dbReference type="NCBI Taxonomy" id="2763052"/>
    <lineage>
        <taxon>Bacteria</taxon>
        <taxon>Bacillati</taxon>
        <taxon>Bacillota</taxon>
        <taxon>Clostridia</taxon>
        <taxon>Eubacteriales</taxon>
        <taxon>Oscillospiraceae</taxon>
        <taxon>Lawsonibacter</taxon>
    </lineage>
</organism>
<dbReference type="SUPFAM" id="SSF55797">
    <property type="entry name" value="PR-1-like"/>
    <property type="match status" value="1"/>
</dbReference>
<dbReference type="PROSITE" id="PS51272">
    <property type="entry name" value="SLH"/>
    <property type="match status" value="1"/>
</dbReference>
<name>A0A8J6J660_9FIRM</name>
<sequence length="353" mass="37025">MKLWKRAGLLLALSLLLTVPASAAQSDAGRAAAALHSLGLFQGTAAGRFDEENMALEREATRAEALVMFVRLLGREGAALDGGYEHPFSDGSPWADACLGYAYQNGLVKGKGDGSFGAAESVTLDAYVTFILRALNYDEAAGDFSWSSAASKGVELGLYDAAFAEGCVDGMTRGALVQVSYTALSQAVKGSSETLAGSLVRLGMVDEGAVRSLGLPLEAAGPSPEPSPESGEDSAAEIQALVDLVNETRADAGLSPVALDEALSACAAIRAEEIIERFEHTRPDGRDCFSVLSDSGFTYRRAGENIAYGYPTAESVMDGWMNSAGHRANILESGYSRIGVGRSGTRWVQLFAD</sequence>
<protein>
    <submittedName>
        <fullName evidence="4">S-layer homology domain-containing protein</fullName>
    </submittedName>
</protein>
<dbReference type="CDD" id="cd05379">
    <property type="entry name" value="CAP_bacterial"/>
    <property type="match status" value="1"/>
</dbReference>
<keyword evidence="5" id="KW-1185">Reference proteome</keyword>
<dbReference type="PANTHER" id="PTHR31157:SF1">
    <property type="entry name" value="SCP DOMAIN-CONTAINING PROTEIN"/>
    <property type="match status" value="1"/>
</dbReference>
<keyword evidence="2" id="KW-0732">Signal</keyword>
<dbReference type="Proteomes" id="UP000607645">
    <property type="component" value="Unassembled WGS sequence"/>
</dbReference>
<dbReference type="InterPro" id="IPR014044">
    <property type="entry name" value="CAP_dom"/>
</dbReference>
<dbReference type="Pfam" id="PF00395">
    <property type="entry name" value="SLH"/>
    <property type="match status" value="1"/>
</dbReference>
<dbReference type="RefSeq" id="WP_186918907.1">
    <property type="nucleotide sequence ID" value="NZ_JACOPQ010000005.1"/>
</dbReference>
<comment type="caution">
    <text evidence="4">The sequence shown here is derived from an EMBL/GenBank/DDBJ whole genome shotgun (WGS) entry which is preliminary data.</text>
</comment>
<dbReference type="Pfam" id="PF00188">
    <property type="entry name" value="CAP"/>
    <property type="match status" value="1"/>
</dbReference>
<gene>
    <name evidence="4" type="ORF">H8S62_07475</name>
</gene>
<dbReference type="PANTHER" id="PTHR31157">
    <property type="entry name" value="SCP DOMAIN-CONTAINING PROTEIN"/>
    <property type="match status" value="1"/>
</dbReference>
<feature type="domain" description="SLH" evidence="3">
    <location>
        <begin position="82"/>
        <end position="145"/>
    </location>
</feature>
<reference evidence="4" key="1">
    <citation type="submission" date="2020-08" db="EMBL/GenBank/DDBJ databases">
        <title>Genome public.</title>
        <authorList>
            <person name="Liu C."/>
            <person name="Sun Q."/>
        </authorList>
    </citation>
    <scope>NUCLEOTIDE SEQUENCE</scope>
    <source>
        <strain evidence="4">NSJ-52</strain>
    </source>
</reference>
<evidence type="ECO:0000313" key="4">
    <source>
        <dbReference type="EMBL" id="MBC5736852.1"/>
    </source>
</evidence>
<accession>A0A8J6J660</accession>
<dbReference type="InterPro" id="IPR001119">
    <property type="entry name" value="SLH_dom"/>
</dbReference>
<feature type="signal peptide" evidence="2">
    <location>
        <begin position="1"/>
        <end position="23"/>
    </location>
</feature>
<feature type="chain" id="PRO_5035313847" evidence="2">
    <location>
        <begin position="24"/>
        <end position="353"/>
    </location>
</feature>
<dbReference type="EMBL" id="JACOPQ010000005">
    <property type="protein sequence ID" value="MBC5736852.1"/>
    <property type="molecule type" value="Genomic_DNA"/>
</dbReference>
<dbReference type="InterPro" id="IPR035940">
    <property type="entry name" value="CAP_sf"/>
</dbReference>
<evidence type="ECO:0000313" key="5">
    <source>
        <dbReference type="Proteomes" id="UP000607645"/>
    </source>
</evidence>
<evidence type="ECO:0000256" key="2">
    <source>
        <dbReference type="SAM" id="SignalP"/>
    </source>
</evidence>
<dbReference type="Gene3D" id="3.40.33.10">
    <property type="entry name" value="CAP"/>
    <property type="match status" value="1"/>
</dbReference>